<dbReference type="InParanoid" id="A0A7J8DC20"/>
<protein>
    <submittedName>
        <fullName evidence="2">Uncharacterized protein</fullName>
    </submittedName>
</protein>
<sequence>MSPPAPSPARASRLTPAFPPNPSSASQLTVKSEAVPQSQAPSEAPAAAAVASPCSPRPGTRPRAAAMAPGHKAPRLPGLGQTPGGAQEMPIELPAAAVAPTGAAAAQVDDARRGRGRRGDDAG</sequence>
<dbReference type="EMBL" id="JACASF010000018">
    <property type="protein sequence ID" value="KAF6420653.1"/>
    <property type="molecule type" value="Genomic_DNA"/>
</dbReference>
<dbReference type="Proteomes" id="UP000550707">
    <property type="component" value="Unassembled WGS sequence"/>
</dbReference>
<name>A0A7J8DC20_MOLMO</name>
<evidence type="ECO:0000256" key="1">
    <source>
        <dbReference type="SAM" id="MobiDB-lite"/>
    </source>
</evidence>
<keyword evidence="3" id="KW-1185">Reference proteome</keyword>
<evidence type="ECO:0000313" key="3">
    <source>
        <dbReference type="Proteomes" id="UP000550707"/>
    </source>
</evidence>
<reference evidence="2 3" key="1">
    <citation type="journal article" date="2020" name="Nature">
        <title>Six reference-quality genomes reveal evolution of bat adaptations.</title>
        <authorList>
            <person name="Jebb D."/>
            <person name="Huang Z."/>
            <person name="Pippel M."/>
            <person name="Hughes G.M."/>
            <person name="Lavrichenko K."/>
            <person name="Devanna P."/>
            <person name="Winkler S."/>
            <person name="Jermiin L.S."/>
            <person name="Skirmuntt E.C."/>
            <person name="Katzourakis A."/>
            <person name="Burkitt-Gray L."/>
            <person name="Ray D.A."/>
            <person name="Sullivan K.A.M."/>
            <person name="Roscito J.G."/>
            <person name="Kirilenko B.M."/>
            <person name="Davalos L.M."/>
            <person name="Corthals A.P."/>
            <person name="Power M.L."/>
            <person name="Jones G."/>
            <person name="Ransome R.D."/>
            <person name="Dechmann D.K.N."/>
            <person name="Locatelli A.G."/>
            <person name="Puechmaille S.J."/>
            <person name="Fedrigo O."/>
            <person name="Jarvis E.D."/>
            <person name="Hiller M."/>
            <person name="Vernes S.C."/>
            <person name="Myers E.W."/>
            <person name="Teeling E.C."/>
        </authorList>
    </citation>
    <scope>NUCLEOTIDE SEQUENCE [LARGE SCALE GENOMIC DNA]</scope>
    <source>
        <strain evidence="2">MMolMol1</strain>
        <tissue evidence="2">Muscle</tissue>
    </source>
</reference>
<feature type="region of interest" description="Disordered" evidence="1">
    <location>
        <begin position="1"/>
        <end position="87"/>
    </location>
</feature>
<accession>A0A7J8DC20</accession>
<evidence type="ECO:0000313" key="2">
    <source>
        <dbReference type="EMBL" id="KAF6420653.1"/>
    </source>
</evidence>
<proteinExistence type="predicted"/>
<feature type="compositionally biased region" description="Low complexity" evidence="1">
    <location>
        <begin position="34"/>
        <end position="54"/>
    </location>
</feature>
<dbReference type="AlphaFoldDB" id="A0A7J8DC20"/>
<comment type="caution">
    <text evidence="2">The sequence shown here is derived from an EMBL/GenBank/DDBJ whole genome shotgun (WGS) entry which is preliminary data.</text>
</comment>
<gene>
    <name evidence="2" type="ORF">HJG59_009380</name>
</gene>
<organism evidence="2 3">
    <name type="scientific">Molossus molossus</name>
    <name type="common">Pallas' mastiff bat</name>
    <name type="synonym">Vespertilio molossus</name>
    <dbReference type="NCBI Taxonomy" id="27622"/>
    <lineage>
        <taxon>Eukaryota</taxon>
        <taxon>Metazoa</taxon>
        <taxon>Chordata</taxon>
        <taxon>Craniata</taxon>
        <taxon>Vertebrata</taxon>
        <taxon>Euteleostomi</taxon>
        <taxon>Mammalia</taxon>
        <taxon>Eutheria</taxon>
        <taxon>Laurasiatheria</taxon>
        <taxon>Chiroptera</taxon>
        <taxon>Yangochiroptera</taxon>
        <taxon>Molossidae</taxon>
        <taxon>Molossus</taxon>
    </lineage>
</organism>
<feature type="region of interest" description="Disordered" evidence="1">
    <location>
        <begin position="100"/>
        <end position="123"/>
    </location>
</feature>
<feature type="compositionally biased region" description="Basic and acidic residues" evidence="1">
    <location>
        <begin position="109"/>
        <end position="123"/>
    </location>
</feature>